<evidence type="ECO:0000313" key="1">
    <source>
        <dbReference type="EMBL" id="NBH62730.1"/>
    </source>
</evidence>
<name>A0A845QKW8_9FIRM</name>
<accession>A0A845QKW8</accession>
<organism evidence="1 2">
    <name type="scientific">Anaerotruncus colihominis</name>
    <dbReference type="NCBI Taxonomy" id="169435"/>
    <lineage>
        <taxon>Bacteria</taxon>
        <taxon>Bacillati</taxon>
        <taxon>Bacillota</taxon>
        <taxon>Clostridia</taxon>
        <taxon>Eubacteriales</taxon>
        <taxon>Oscillospiraceae</taxon>
        <taxon>Anaerotruncus</taxon>
    </lineage>
</organism>
<dbReference type="AlphaFoldDB" id="A0A845QKW8"/>
<evidence type="ECO:0000313" key="2">
    <source>
        <dbReference type="Proteomes" id="UP000446866"/>
    </source>
</evidence>
<protein>
    <submittedName>
        <fullName evidence="1">Uncharacterized protein</fullName>
    </submittedName>
</protein>
<dbReference type="RefSeq" id="WP_160203014.1">
    <property type="nucleotide sequence ID" value="NZ_QXWK01000034.1"/>
</dbReference>
<dbReference type="Proteomes" id="UP000446866">
    <property type="component" value="Unassembled WGS sequence"/>
</dbReference>
<gene>
    <name evidence="1" type="ORF">D0435_13830</name>
</gene>
<dbReference type="EMBL" id="QXWK01000034">
    <property type="protein sequence ID" value="NBH62730.1"/>
    <property type="molecule type" value="Genomic_DNA"/>
</dbReference>
<reference evidence="1 2" key="1">
    <citation type="submission" date="2018-08" db="EMBL/GenBank/DDBJ databases">
        <title>Murine metabolic-syndrome-specific gut microbial biobank.</title>
        <authorList>
            <person name="Liu C."/>
        </authorList>
    </citation>
    <scope>NUCLEOTIDE SEQUENCE [LARGE SCALE GENOMIC DNA]</scope>
    <source>
        <strain evidence="1 2">28</strain>
    </source>
</reference>
<keyword evidence="2" id="KW-1185">Reference proteome</keyword>
<proteinExistence type="predicted"/>
<comment type="caution">
    <text evidence="1">The sequence shown here is derived from an EMBL/GenBank/DDBJ whole genome shotgun (WGS) entry which is preliminary data.</text>
</comment>
<sequence length="62" mass="7011">MKPESPCKDCDNRKLGCHSTCEDYIAFDKAKKAYNEKISKARESKSISWTKSTRKLIKGGKA</sequence>